<protein>
    <submittedName>
        <fullName evidence="1">Uncharacterized protein</fullName>
    </submittedName>
</protein>
<gene>
    <name evidence="1" type="ORF">E3U43_012629</name>
</gene>
<comment type="caution">
    <text evidence="1">The sequence shown here is derived from an EMBL/GenBank/DDBJ whole genome shotgun (WGS) entry which is preliminary data.</text>
</comment>
<reference evidence="1" key="1">
    <citation type="submission" date="2018-11" db="EMBL/GenBank/DDBJ databases">
        <title>The sequence and de novo assembly of Larimichthys crocea genome using PacBio and Hi-C technologies.</title>
        <authorList>
            <person name="Xu P."/>
            <person name="Chen B."/>
            <person name="Zhou Z."/>
            <person name="Ke Q."/>
            <person name="Wu Y."/>
            <person name="Bai H."/>
            <person name="Pu F."/>
        </authorList>
    </citation>
    <scope>NUCLEOTIDE SEQUENCE</scope>
    <source>
        <tissue evidence="1">Muscle</tissue>
    </source>
</reference>
<dbReference type="EMBL" id="CM011675">
    <property type="protein sequence ID" value="TMS22364.1"/>
    <property type="molecule type" value="Genomic_DNA"/>
</dbReference>
<evidence type="ECO:0000313" key="1">
    <source>
        <dbReference type="EMBL" id="TMS22364.1"/>
    </source>
</evidence>
<sequence length="102" mass="12138">MIHLHTNYSQRVFTHQNYIPGGVKKVETIERKRKIGRLGELALMTSVFLKTGVVTKDVKQCIQLYFRETVMVLWERGNWVLQVFRQSVFDTQNIRFFKEMNS</sequence>
<proteinExistence type="predicted"/>
<dbReference type="Proteomes" id="UP000793456">
    <property type="component" value="Chromosome II"/>
</dbReference>
<organism evidence="1 2">
    <name type="scientific">Larimichthys crocea</name>
    <name type="common">Large yellow croaker</name>
    <name type="synonym">Pseudosciaena crocea</name>
    <dbReference type="NCBI Taxonomy" id="215358"/>
    <lineage>
        <taxon>Eukaryota</taxon>
        <taxon>Metazoa</taxon>
        <taxon>Chordata</taxon>
        <taxon>Craniata</taxon>
        <taxon>Vertebrata</taxon>
        <taxon>Euteleostomi</taxon>
        <taxon>Actinopterygii</taxon>
        <taxon>Neopterygii</taxon>
        <taxon>Teleostei</taxon>
        <taxon>Neoteleostei</taxon>
        <taxon>Acanthomorphata</taxon>
        <taxon>Eupercaria</taxon>
        <taxon>Sciaenidae</taxon>
        <taxon>Larimichthys</taxon>
    </lineage>
</organism>
<evidence type="ECO:0000313" key="2">
    <source>
        <dbReference type="Proteomes" id="UP000793456"/>
    </source>
</evidence>
<keyword evidence="2" id="KW-1185">Reference proteome</keyword>
<name>A0ACD3RSB0_LARCR</name>
<accession>A0ACD3RSB0</accession>